<dbReference type="InterPro" id="IPR032675">
    <property type="entry name" value="LRR_dom_sf"/>
</dbReference>
<protein>
    <submittedName>
        <fullName evidence="1">Uncharacterized protein</fullName>
    </submittedName>
</protein>
<dbReference type="SUPFAM" id="SSF52047">
    <property type="entry name" value="RNI-like"/>
    <property type="match status" value="1"/>
</dbReference>
<accession>A0A9P6RHI3</accession>
<sequence>MESASSRFFKLPELISLLASLLSKNDLSILMRTSQQLHAACQPTFLREIDLVQNHKALCNNKDGFYALVRNAELVQALTLNPKSGTQYYAYASILDVRQDTYKEPSKSTPSSPGHVIVSTPRRTFYSNSNFLYQLRTLSIQIYSLRAGADRTTTGTLDEEPPTPRQKPLHRLTDFTMATDCHLRLSDLLAILDHCPELESMNIPMIQPFGDKEQAATTILDLCPNLRNLSLHEHSDTVSEQVLFAILKIMPKDTLHSFSFSLYRERHYNSLVVPLGRHFDSLRSIRLIECTWIRPEQVQAILFTCSVLEVFVITEANDHELNITVGDLVAERWASIEIVELALVVNIGAIESPRYQRRKDFTEEEREQVLLFEKFFRQLGSLTALRVLCLSMLVSADVLDMESNPLAFRDYTFPGLLVLGDDVDPEGRWGCLQELAGLKNLEVVRGSFNTEAWLPAGYEFEKQDVEYMAAHWPRLRLIEFVLPLHFVDTELDNLASHPYIMWLRNQLPQVKIVVVRDSTSNESVDQIKGVDYD</sequence>
<dbReference type="OrthoDB" id="2387156at2759"/>
<evidence type="ECO:0000313" key="1">
    <source>
        <dbReference type="EMBL" id="KAG0319137.1"/>
    </source>
</evidence>
<dbReference type="EMBL" id="JAAAIN010000160">
    <property type="protein sequence ID" value="KAG0319137.1"/>
    <property type="molecule type" value="Genomic_DNA"/>
</dbReference>
<reference evidence="1" key="1">
    <citation type="journal article" date="2020" name="Fungal Divers.">
        <title>Resolving the Mortierellaceae phylogeny through synthesis of multi-gene phylogenetics and phylogenomics.</title>
        <authorList>
            <person name="Vandepol N."/>
            <person name="Liber J."/>
            <person name="Desiro A."/>
            <person name="Na H."/>
            <person name="Kennedy M."/>
            <person name="Barry K."/>
            <person name="Grigoriev I.V."/>
            <person name="Miller A.N."/>
            <person name="O'Donnell K."/>
            <person name="Stajich J.E."/>
            <person name="Bonito G."/>
        </authorList>
    </citation>
    <scope>NUCLEOTIDE SEQUENCE</scope>
    <source>
        <strain evidence="1">NVP60</strain>
    </source>
</reference>
<dbReference type="AlphaFoldDB" id="A0A9P6RHI3"/>
<gene>
    <name evidence="1" type="ORF">BGZ97_002690</name>
</gene>
<dbReference type="Proteomes" id="UP000823405">
    <property type="component" value="Unassembled WGS sequence"/>
</dbReference>
<organism evidence="1 2">
    <name type="scientific">Linnemannia gamsii</name>
    <dbReference type="NCBI Taxonomy" id="64522"/>
    <lineage>
        <taxon>Eukaryota</taxon>
        <taxon>Fungi</taxon>
        <taxon>Fungi incertae sedis</taxon>
        <taxon>Mucoromycota</taxon>
        <taxon>Mortierellomycotina</taxon>
        <taxon>Mortierellomycetes</taxon>
        <taxon>Mortierellales</taxon>
        <taxon>Mortierellaceae</taxon>
        <taxon>Linnemannia</taxon>
    </lineage>
</organism>
<keyword evidence="2" id="KW-1185">Reference proteome</keyword>
<comment type="caution">
    <text evidence="1">The sequence shown here is derived from an EMBL/GenBank/DDBJ whole genome shotgun (WGS) entry which is preliminary data.</text>
</comment>
<dbReference type="Gene3D" id="3.80.10.10">
    <property type="entry name" value="Ribonuclease Inhibitor"/>
    <property type="match status" value="1"/>
</dbReference>
<evidence type="ECO:0000313" key="2">
    <source>
        <dbReference type="Proteomes" id="UP000823405"/>
    </source>
</evidence>
<name>A0A9P6RHI3_9FUNG</name>
<proteinExistence type="predicted"/>